<evidence type="ECO:0000313" key="2">
    <source>
        <dbReference type="Proteomes" id="UP001239397"/>
    </source>
</evidence>
<proteinExistence type="predicted"/>
<dbReference type="Gene3D" id="1.10.260.40">
    <property type="entry name" value="lambda repressor-like DNA-binding domains"/>
    <property type="match status" value="1"/>
</dbReference>
<dbReference type="Proteomes" id="UP001239397">
    <property type="component" value="Chromosome"/>
</dbReference>
<dbReference type="InterPro" id="IPR001387">
    <property type="entry name" value="Cro/C1-type_HTH"/>
</dbReference>
<dbReference type="CDD" id="cd00093">
    <property type="entry name" value="HTH_XRE"/>
    <property type="match status" value="1"/>
</dbReference>
<evidence type="ECO:0008006" key="3">
    <source>
        <dbReference type="Google" id="ProtNLM"/>
    </source>
</evidence>
<dbReference type="AlphaFoldDB" id="A0A9Y2NPE3"/>
<reference evidence="1 2" key="1">
    <citation type="submission" date="2023-06" db="EMBL/GenBank/DDBJ databases">
        <authorList>
            <person name="Oyuntsetseg B."/>
            <person name="Kim S.B."/>
        </authorList>
    </citation>
    <scope>NUCLEOTIDE SEQUENCE [LARGE SCALE GENOMIC DNA]</scope>
    <source>
        <strain evidence="1 2">4-36</strain>
    </source>
</reference>
<dbReference type="InterPro" id="IPR011990">
    <property type="entry name" value="TPR-like_helical_dom_sf"/>
</dbReference>
<evidence type="ECO:0000313" key="1">
    <source>
        <dbReference type="EMBL" id="WIY05475.1"/>
    </source>
</evidence>
<dbReference type="GO" id="GO:0003677">
    <property type="term" value="F:DNA binding"/>
    <property type="evidence" value="ECO:0007669"/>
    <property type="project" value="InterPro"/>
</dbReference>
<dbReference type="RefSeq" id="WP_286001763.1">
    <property type="nucleotide sequence ID" value="NZ_CP127295.1"/>
</dbReference>
<keyword evidence="2" id="KW-1185">Reference proteome</keyword>
<gene>
    <name evidence="1" type="ORF">QRX60_17090</name>
</gene>
<dbReference type="SUPFAM" id="SSF48452">
    <property type="entry name" value="TPR-like"/>
    <property type="match status" value="1"/>
</dbReference>
<accession>A0A9Y2NPE3</accession>
<dbReference type="InterPro" id="IPR010982">
    <property type="entry name" value="Lambda_DNA-bd_dom_sf"/>
</dbReference>
<sequence>MEQQGVGALLRIQRKGAGRSQADQAVVLSAISGRAVTRNEVSRWESERRLPTPFWQEHIAASFEIDVLDIRRAVVATRAEQRKAKTGEVVQRREFIGAMASLAIPLARTEQPTARRIGQSDIDELRRRTARLRRLDNIMGGAETFPVYSAEVDFTQRLLRESSHAIEIGRQLRALLAEQQQQAGWAAFDHGQHALAQRLYSASRDAAEEAGALDLAGNALAYAAYQQTTTAQSGTALATDSCEVARPMATPKVNALLLERKAWAHATAREPQEADRALNQAREALQVRDDRPDPDWVFWVNEAEIDIMAGRCWTELRRPLRAVPVLEQVLAGFDDTHARDKALYLTWLATSYLHAHEVEQAAATLTRAADLAAGVSSVRPAVRIQAVARQLTRYRSTPVVGELLARLGA</sequence>
<dbReference type="EMBL" id="CP127295">
    <property type="protein sequence ID" value="WIY05475.1"/>
    <property type="molecule type" value="Genomic_DNA"/>
</dbReference>
<dbReference type="KEGG" id="amog:QRX60_17090"/>
<name>A0A9Y2NPE3_9PSEU</name>
<organism evidence="1 2">
    <name type="scientific">Amycolatopsis mongoliensis</name>
    <dbReference type="NCBI Taxonomy" id="715475"/>
    <lineage>
        <taxon>Bacteria</taxon>
        <taxon>Bacillati</taxon>
        <taxon>Actinomycetota</taxon>
        <taxon>Actinomycetes</taxon>
        <taxon>Pseudonocardiales</taxon>
        <taxon>Pseudonocardiaceae</taxon>
        <taxon>Amycolatopsis</taxon>
    </lineage>
</organism>
<protein>
    <recommendedName>
        <fullName evidence="3">XRE family transcriptional regulator</fullName>
    </recommendedName>
</protein>